<evidence type="ECO:0000313" key="3">
    <source>
        <dbReference type="Proteomes" id="UP001518976"/>
    </source>
</evidence>
<name>A0ABS3X2U9_9ACTN</name>
<comment type="caution">
    <text evidence="2">The sequence shown here is derived from an EMBL/GenBank/DDBJ whole genome shotgun (WGS) entry which is preliminary data.</text>
</comment>
<dbReference type="Proteomes" id="UP001518976">
    <property type="component" value="Unassembled WGS sequence"/>
</dbReference>
<keyword evidence="3" id="KW-1185">Reference proteome</keyword>
<reference evidence="2 3" key="1">
    <citation type="submission" date="2021-02" db="EMBL/GenBank/DDBJ databases">
        <title>Streptomyces spirodelae sp. nov., isolated from duckweed.</title>
        <authorList>
            <person name="Saimee Y."/>
            <person name="Duangmal K."/>
        </authorList>
    </citation>
    <scope>NUCLEOTIDE SEQUENCE [LARGE SCALE GENOMIC DNA]</scope>
    <source>
        <strain evidence="2 3">DW4-2</strain>
    </source>
</reference>
<organism evidence="2 3">
    <name type="scientific">Streptomyces spirodelae</name>
    <dbReference type="NCBI Taxonomy" id="2812904"/>
    <lineage>
        <taxon>Bacteria</taxon>
        <taxon>Bacillati</taxon>
        <taxon>Actinomycetota</taxon>
        <taxon>Actinomycetes</taxon>
        <taxon>Kitasatosporales</taxon>
        <taxon>Streptomycetaceae</taxon>
        <taxon>Streptomyces</taxon>
    </lineage>
</organism>
<feature type="compositionally biased region" description="Low complexity" evidence="1">
    <location>
        <begin position="104"/>
        <end position="125"/>
    </location>
</feature>
<sequence length="178" mass="18300">MTSRHNERLQARRQALREQHKRELEEAKRRQAAQLASITTFDQRIAKLEDARRDVAGAVAEAVAAFGGRRDAAAALGLTAAEVRDYLNTWNEHTEREEDGGGSASTATDAGAVTDASGTADAAGITGTGAAGYAAADADAPAGGNPTATRQENPGDTSPETAAGHPSAAVPAQTPNPL</sequence>
<accession>A0ABS3X2U9</accession>
<evidence type="ECO:0000256" key="1">
    <source>
        <dbReference type="SAM" id="MobiDB-lite"/>
    </source>
</evidence>
<dbReference type="RefSeq" id="WP_209268466.1">
    <property type="nucleotide sequence ID" value="NZ_JAFFZN010000040.1"/>
</dbReference>
<protein>
    <submittedName>
        <fullName evidence="2">Uncharacterized protein</fullName>
    </submittedName>
</protein>
<feature type="region of interest" description="Disordered" evidence="1">
    <location>
        <begin position="89"/>
        <end position="178"/>
    </location>
</feature>
<dbReference type="EMBL" id="JAFFZN010000040">
    <property type="protein sequence ID" value="MBO8189703.1"/>
    <property type="molecule type" value="Genomic_DNA"/>
</dbReference>
<feature type="compositionally biased region" description="Low complexity" evidence="1">
    <location>
        <begin position="131"/>
        <end position="144"/>
    </location>
</feature>
<feature type="region of interest" description="Disordered" evidence="1">
    <location>
        <begin position="1"/>
        <end position="33"/>
    </location>
</feature>
<evidence type="ECO:0000313" key="2">
    <source>
        <dbReference type="EMBL" id="MBO8189703.1"/>
    </source>
</evidence>
<proteinExistence type="predicted"/>
<feature type="compositionally biased region" description="Polar residues" evidence="1">
    <location>
        <begin position="146"/>
        <end position="160"/>
    </location>
</feature>
<feature type="compositionally biased region" description="Basic and acidic residues" evidence="1">
    <location>
        <begin position="1"/>
        <end position="29"/>
    </location>
</feature>
<gene>
    <name evidence="2" type="ORF">JW592_30295</name>
</gene>